<feature type="modified residue" description="N6-(pyridoxal phosphate)lysine" evidence="7">
    <location>
        <position position="265"/>
    </location>
</feature>
<evidence type="ECO:0000256" key="6">
    <source>
        <dbReference type="ARBA" id="ARBA00023244"/>
    </source>
</evidence>
<evidence type="ECO:0000256" key="3">
    <source>
        <dbReference type="ARBA" id="ARBA00008981"/>
    </source>
</evidence>
<gene>
    <name evidence="7 8" type="primary">hemL</name>
    <name evidence="8" type="ORF">ENP47_10015</name>
</gene>
<dbReference type="Pfam" id="PF00202">
    <property type="entry name" value="Aminotran_3"/>
    <property type="match status" value="1"/>
</dbReference>
<dbReference type="InterPro" id="IPR004639">
    <property type="entry name" value="4pyrrol_synth_GluAld_NH2Trfase"/>
</dbReference>
<dbReference type="PANTHER" id="PTHR43713">
    <property type="entry name" value="GLUTAMATE-1-SEMIALDEHYDE 2,1-AMINOMUTASE"/>
    <property type="match status" value="1"/>
</dbReference>
<evidence type="ECO:0000256" key="1">
    <source>
        <dbReference type="ARBA" id="ARBA00001933"/>
    </source>
</evidence>
<comment type="caution">
    <text evidence="8">The sequence shown here is derived from an EMBL/GenBank/DDBJ whole genome shotgun (WGS) entry which is preliminary data.</text>
</comment>
<evidence type="ECO:0000256" key="4">
    <source>
        <dbReference type="ARBA" id="ARBA00022898"/>
    </source>
</evidence>
<dbReference type="CDD" id="cd00610">
    <property type="entry name" value="OAT_like"/>
    <property type="match status" value="1"/>
</dbReference>
<dbReference type="GO" id="GO:0006782">
    <property type="term" value="P:protoporphyrinogen IX biosynthetic process"/>
    <property type="evidence" value="ECO:0007669"/>
    <property type="project" value="UniProtKB-UniRule"/>
</dbReference>
<proteinExistence type="inferred from homology"/>
<dbReference type="EC" id="5.4.3.8" evidence="7"/>
<evidence type="ECO:0000313" key="8">
    <source>
        <dbReference type="EMBL" id="HEF65917.1"/>
    </source>
</evidence>
<dbReference type="EMBL" id="DSJL01000011">
    <property type="protein sequence ID" value="HEF65917.1"/>
    <property type="molecule type" value="Genomic_DNA"/>
</dbReference>
<keyword evidence="7" id="KW-0963">Cytoplasm</keyword>
<dbReference type="NCBIfam" id="NF000818">
    <property type="entry name" value="PRK00062.1"/>
    <property type="match status" value="1"/>
</dbReference>
<dbReference type="Gene3D" id="3.40.640.10">
    <property type="entry name" value="Type I PLP-dependent aspartate aminotransferase-like (Major domain)"/>
    <property type="match status" value="1"/>
</dbReference>
<dbReference type="InterPro" id="IPR015422">
    <property type="entry name" value="PyrdxlP-dep_Trfase_small"/>
</dbReference>
<evidence type="ECO:0000256" key="2">
    <source>
        <dbReference type="ARBA" id="ARBA00004819"/>
    </source>
</evidence>
<protein>
    <recommendedName>
        <fullName evidence="7">Glutamate-1-semialdehyde 2,1-aminomutase</fullName>
        <shortName evidence="7">GSA</shortName>
        <ecNumber evidence="7">5.4.3.8</ecNumber>
    </recommendedName>
    <alternativeName>
        <fullName evidence="7">Glutamate-1-semialdehyde aminotransferase</fullName>
        <shortName evidence="7">GSA-AT</shortName>
    </alternativeName>
</protein>
<evidence type="ECO:0000256" key="5">
    <source>
        <dbReference type="ARBA" id="ARBA00023235"/>
    </source>
</evidence>
<comment type="cofactor">
    <cofactor evidence="1 7">
        <name>pyridoxal 5'-phosphate</name>
        <dbReference type="ChEBI" id="CHEBI:597326"/>
    </cofactor>
</comment>
<dbReference type="PROSITE" id="PS00600">
    <property type="entry name" value="AA_TRANSFER_CLASS_3"/>
    <property type="match status" value="1"/>
</dbReference>
<keyword evidence="5 7" id="KW-0413">Isomerase</keyword>
<dbReference type="InterPro" id="IPR015421">
    <property type="entry name" value="PyrdxlP-dep_Trfase_major"/>
</dbReference>
<comment type="similarity">
    <text evidence="3 7">Belongs to the class-III pyridoxal-phosphate-dependent aminotransferase family. HemL subfamily.</text>
</comment>
<comment type="pathway">
    <text evidence="2">Porphyrin-containing compound metabolism; protoporphyrin-IX biosynthesis; 5-aminolevulinate from L-glutamyl-tRNA(Glu): step 2/2.</text>
</comment>
<comment type="subunit">
    <text evidence="7">Homodimer.</text>
</comment>
<dbReference type="GO" id="GO:0030170">
    <property type="term" value="F:pyridoxal phosphate binding"/>
    <property type="evidence" value="ECO:0007669"/>
    <property type="project" value="InterPro"/>
</dbReference>
<dbReference type="FunFam" id="3.40.640.10:FF:000021">
    <property type="entry name" value="Glutamate-1-semialdehyde 2,1-aminomutase"/>
    <property type="match status" value="1"/>
</dbReference>
<dbReference type="Gene3D" id="3.90.1150.10">
    <property type="entry name" value="Aspartate Aminotransferase, domain 1"/>
    <property type="match status" value="1"/>
</dbReference>
<dbReference type="GO" id="GO:0008483">
    <property type="term" value="F:transaminase activity"/>
    <property type="evidence" value="ECO:0007669"/>
    <property type="project" value="InterPro"/>
</dbReference>
<evidence type="ECO:0000256" key="7">
    <source>
        <dbReference type="HAMAP-Rule" id="MF_00375"/>
    </source>
</evidence>
<dbReference type="AlphaFoldDB" id="A0A7C2B2D3"/>
<dbReference type="GO" id="GO:0005737">
    <property type="term" value="C:cytoplasm"/>
    <property type="evidence" value="ECO:0007669"/>
    <property type="project" value="UniProtKB-SubCell"/>
</dbReference>
<dbReference type="InterPro" id="IPR049704">
    <property type="entry name" value="Aminotrans_3_PPA_site"/>
</dbReference>
<dbReference type="InterPro" id="IPR005814">
    <property type="entry name" value="Aminotrans_3"/>
</dbReference>
<comment type="catalytic activity">
    <reaction evidence="7">
        <text>(S)-4-amino-5-oxopentanoate = 5-aminolevulinate</text>
        <dbReference type="Rhea" id="RHEA:14265"/>
        <dbReference type="ChEBI" id="CHEBI:57501"/>
        <dbReference type="ChEBI" id="CHEBI:356416"/>
        <dbReference type="EC" id="5.4.3.8"/>
    </reaction>
</comment>
<dbReference type="SUPFAM" id="SSF53383">
    <property type="entry name" value="PLP-dependent transferases"/>
    <property type="match status" value="1"/>
</dbReference>
<name>A0A7C2B2D3_THERO</name>
<keyword evidence="4 7" id="KW-0663">Pyridoxal phosphate</keyword>
<dbReference type="HAMAP" id="MF_00375">
    <property type="entry name" value="HemL_aminotrans_3"/>
    <property type="match status" value="1"/>
</dbReference>
<dbReference type="GO" id="GO:0042286">
    <property type="term" value="F:glutamate-1-semialdehyde 2,1-aminomutase activity"/>
    <property type="evidence" value="ECO:0007669"/>
    <property type="project" value="UniProtKB-UniRule"/>
</dbReference>
<comment type="subcellular location">
    <subcellularLocation>
        <location evidence="7">Cytoplasm</location>
    </subcellularLocation>
</comment>
<dbReference type="InterPro" id="IPR015424">
    <property type="entry name" value="PyrdxlP-dep_Trfase"/>
</dbReference>
<dbReference type="UniPathway" id="UPA00251">
    <property type="reaction ID" value="UER00317"/>
</dbReference>
<sequence>MTRSSTLWEAAQRYLPGGVNSPVRAFRAVGEDPLFIVRGEGAYLIDADGQRYLDFICSWGALLAGHAHSHVVERITEAAQNGTSFGLPTPQEVELARTIVEAVPSVELVRFVNSGTEATMSAIRLARAATGRSLIIKFAGCYHGHVDALLVAAGSGILTFGIPGTPGVTSGTASETLVLPYNDVGAVEEAFARYGEQIAAVIVEPVAGNMGVVPPVPGFLQRLRDLTKGSGAILIFDEVITGFRIGWNGAQGKYGVEPDLTCFGKVIGGGLPVGAYGGRRDLMAQVAPSGPVYQAGTLSGNPLTMAAGLATLELARQPGAYERLEELGARLERGLREAVRLAGVPAVVQRVGSMLTLFFTDAPVTDARQAEAADTARFAAFHRAMRKRGILLPPSQFEAWFLSLAHEEADVERTVEAASEALREVARG</sequence>
<organism evidence="8">
    <name type="scientific">Thermomicrobium roseum</name>
    <dbReference type="NCBI Taxonomy" id="500"/>
    <lineage>
        <taxon>Bacteria</taxon>
        <taxon>Pseudomonadati</taxon>
        <taxon>Thermomicrobiota</taxon>
        <taxon>Thermomicrobia</taxon>
        <taxon>Thermomicrobiales</taxon>
        <taxon>Thermomicrobiaceae</taxon>
        <taxon>Thermomicrobium</taxon>
    </lineage>
</organism>
<dbReference type="NCBIfam" id="TIGR00713">
    <property type="entry name" value="hemL"/>
    <property type="match status" value="1"/>
</dbReference>
<accession>A0A7C2B2D3</accession>
<reference evidence="8" key="1">
    <citation type="journal article" date="2020" name="mSystems">
        <title>Genome- and Community-Level Interaction Insights into Carbon Utilization and Element Cycling Functions of Hydrothermarchaeota in Hydrothermal Sediment.</title>
        <authorList>
            <person name="Zhou Z."/>
            <person name="Liu Y."/>
            <person name="Xu W."/>
            <person name="Pan J."/>
            <person name="Luo Z.H."/>
            <person name="Li M."/>
        </authorList>
    </citation>
    <scope>NUCLEOTIDE SEQUENCE [LARGE SCALE GENOMIC DNA]</scope>
    <source>
        <strain evidence="8">SpSt-222</strain>
    </source>
</reference>
<keyword evidence="6 7" id="KW-0627">Porphyrin biosynthesis</keyword>
<dbReference type="PANTHER" id="PTHR43713:SF3">
    <property type="entry name" value="GLUTAMATE-1-SEMIALDEHYDE 2,1-AMINOMUTASE 1, CHLOROPLASTIC-RELATED"/>
    <property type="match status" value="1"/>
</dbReference>